<protein>
    <submittedName>
        <fullName evidence="3">Uncharacterized protein</fullName>
    </submittedName>
</protein>
<evidence type="ECO:0000256" key="2">
    <source>
        <dbReference type="SAM" id="Phobius"/>
    </source>
</evidence>
<organism evidence="3 4">
    <name type="scientific">Trichomalopsis sarcophagae</name>
    <dbReference type="NCBI Taxonomy" id="543379"/>
    <lineage>
        <taxon>Eukaryota</taxon>
        <taxon>Metazoa</taxon>
        <taxon>Ecdysozoa</taxon>
        <taxon>Arthropoda</taxon>
        <taxon>Hexapoda</taxon>
        <taxon>Insecta</taxon>
        <taxon>Pterygota</taxon>
        <taxon>Neoptera</taxon>
        <taxon>Endopterygota</taxon>
        <taxon>Hymenoptera</taxon>
        <taxon>Apocrita</taxon>
        <taxon>Proctotrupomorpha</taxon>
        <taxon>Chalcidoidea</taxon>
        <taxon>Pteromalidae</taxon>
        <taxon>Pteromalinae</taxon>
        <taxon>Trichomalopsis</taxon>
    </lineage>
</organism>
<feature type="compositionally biased region" description="Basic and acidic residues" evidence="1">
    <location>
        <begin position="228"/>
        <end position="242"/>
    </location>
</feature>
<evidence type="ECO:0000256" key="1">
    <source>
        <dbReference type="SAM" id="MobiDB-lite"/>
    </source>
</evidence>
<dbReference type="Proteomes" id="UP000215335">
    <property type="component" value="Unassembled WGS sequence"/>
</dbReference>
<sequence length="291" mass="32548">MSGYVVYLAPPEPETTTTNDVVVEDPPPSYEEVCGIGSVTRVTPASNHQNPNGNDESIAIPINYQLPSTAIFEVEPILNPADTRNDANCSRSDDSRILRPRRLTAIVRGSLRFEQQKICNMCHTANDIVSSRKSNSSANFGATETWSNSDTSTIKGYINIAQCTSHLRRGMSEHVVRLEAASEDRHDEVEDPPPSYEEVCGPKSQTESRRDSTTRVTLLQVPGGNNAEDDRQRRSPDAEQQPRYRVTILARAQPMGNCDFCKCFFNCLVFAIIIVVIWFLTLSAKHRNRFR</sequence>
<keyword evidence="2" id="KW-0812">Transmembrane</keyword>
<keyword evidence="4" id="KW-1185">Reference proteome</keyword>
<gene>
    <name evidence="3" type="ORF">TSAR_015008</name>
</gene>
<dbReference type="EMBL" id="NNAY01001734">
    <property type="protein sequence ID" value="OXU23085.1"/>
    <property type="molecule type" value="Genomic_DNA"/>
</dbReference>
<reference evidence="3 4" key="1">
    <citation type="journal article" date="2017" name="Curr. Biol.">
        <title>The Evolution of Venom by Co-option of Single-Copy Genes.</title>
        <authorList>
            <person name="Martinson E.O."/>
            <person name="Mrinalini"/>
            <person name="Kelkar Y.D."/>
            <person name="Chang C.H."/>
            <person name="Werren J.H."/>
        </authorList>
    </citation>
    <scope>NUCLEOTIDE SEQUENCE [LARGE SCALE GENOMIC DNA]</scope>
    <source>
        <strain evidence="3 4">Alberta</strain>
        <tissue evidence="3">Whole body</tissue>
    </source>
</reference>
<feature type="transmembrane region" description="Helical" evidence="2">
    <location>
        <begin position="263"/>
        <end position="282"/>
    </location>
</feature>
<comment type="caution">
    <text evidence="3">The sequence shown here is derived from an EMBL/GenBank/DDBJ whole genome shotgun (WGS) entry which is preliminary data.</text>
</comment>
<keyword evidence="2" id="KW-1133">Transmembrane helix</keyword>
<evidence type="ECO:0000313" key="4">
    <source>
        <dbReference type="Proteomes" id="UP000215335"/>
    </source>
</evidence>
<name>A0A232EXL8_9HYME</name>
<proteinExistence type="predicted"/>
<feature type="compositionally biased region" description="Basic and acidic residues" evidence="1">
    <location>
        <begin position="178"/>
        <end position="188"/>
    </location>
</feature>
<feature type="region of interest" description="Disordered" evidence="1">
    <location>
        <begin position="178"/>
        <end position="242"/>
    </location>
</feature>
<keyword evidence="2" id="KW-0472">Membrane</keyword>
<evidence type="ECO:0000313" key="3">
    <source>
        <dbReference type="EMBL" id="OXU23085.1"/>
    </source>
</evidence>
<accession>A0A232EXL8</accession>
<dbReference type="AlphaFoldDB" id="A0A232EXL8"/>